<evidence type="ECO:0000256" key="10">
    <source>
        <dbReference type="ARBA" id="ARBA00023012"/>
    </source>
</evidence>
<dbReference type="SMART" id="SM00448">
    <property type="entry name" value="REC"/>
    <property type="match status" value="2"/>
</dbReference>
<dbReference type="RefSeq" id="WP_248956238.1">
    <property type="nucleotide sequence ID" value="NZ_JAKIKU010000008.1"/>
</dbReference>
<feature type="domain" description="Response regulatory" evidence="17">
    <location>
        <begin position="1284"/>
        <end position="1399"/>
    </location>
</feature>
<dbReference type="EC" id="2.7.13.3" evidence="3"/>
<dbReference type="Pfam" id="PF00072">
    <property type="entry name" value="Response_reg"/>
    <property type="match status" value="2"/>
</dbReference>
<dbReference type="Pfam" id="PF13426">
    <property type="entry name" value="PAS_9"/>
    <property type="match status" value="2"/>
</dbReference>
<dbReference type="InterPro" id="IPR004358">
    <property type="entry name" value="Sig_transdc_His_kin-like_C"/>
</dbReference>
<dbReference type="CDD" id="cd00088">
    <property type="entry name" value="HPT"/>
    <property type="match status" value="1"/>
</dbReference>
<dbReference type="CDD" id="cd00130">
    <property type="entry name" value="PAS"/>
    <property type="match status" value="4"/>
</dbReference>
<evidence type="ECO:0000259" key="16">
    <source>
        <dbReference type="PROSITE" id="PS50109"/>
    </source>
</evidence>
<dbReference type="EMBL" id="JAKIKU010000008">
    <property type="protein sequence ID" value="MCL1046612.1"/>
    <property type="molecule type" value="Genomic_DNA"/>
</dbReference>
<evidence type="ECO:0000313" key="22">
    <source>
        <dbReference type="Proteomes" id="UP001202134"/>
    </source>
</evidence>
<dbReference type="PROSITE" id="PS50112">
    <property type="entry name" value="PAS"/>
    <property type="match status" value="3"/>
</dbReference>
<dbReference type="InterPro" id="IPR013767">
    <property type="entry name" value="PAS_fold"/>
</dbReference>
<feature type="domain" description="Histidine kinase" evidence="16">
    <location>
        <begin position="1047"/>
        <end position="1268"/>
    </location>
</feature>
<dbReference type="PROSITE" id="PS50113">
    <property type="entry name" value="PAC"/>
    <property type="match status" value="2"/>
</dbReference>
<feature type="domain" description="PAS" evidence="18">
    <location>
        <begin position="641"/>
        <end position="716"/>
    </location>
</feature>
<keyword evidence="14" id="KW-0175">Coiled coil</keyword>
<dbReference type="InterPro" id="IPR003594">
    <property type="entry name" value="HATPase_dom"/>
</dbReference>
<feature type="modified residue" description="4-aspartylphosphate" evidence="13">
    <location>
        <position position="1333"/>
    </location>
</feature>
<comment type="catalytic activity">
    <reaction evidence="1">
        <text>ATP + protein L-histidine = ADP + protein N-phospho-L-histidine.</text>
        <dbReference type="EC" id="2.7.13.3"/>
    </reaction>
</comment>
<keyword evidence="11 15" id="KW-0472">Membrane</keyword>
<dbReference type="SUPFAM" id="SSF52172">
    <property type="entry name" value="CheY-like"/>
    <property type="match status" value="2"/>
</dbReference>
<evidence type="ECO:0000256" key="1">
    <source>
        <dbReference type="ARBA" id="ARBA00000085"/>
    </source>
</evidence>
<keyword evidence="6 15" id="KW-0812">Transmembrane</keyword>
<dbReference type="Gene3D" id="3.30.450.20">
    <property type="entry name" value="PAS domain"/>
    <property type="match status" value="7"/>
</dbReference>
<dbReference type="CDD" id="cd00082">
    <property type="entry name" value="HisKA"/>
    <property type="match status" value="1"/>
</dbReference>
<sequence>MDKNKQILHSFRSRILAFIALPLILIMALVYGFNGWINYLEHEEDVYQRLEQQAVLSANHLNFVLDSVQNTTRGLSDYLTYIDSNNIYGDIEKIELLLINRLQRNPSIFGSAIAYRPNFLTDKLRYAPFAYREGNDINIIDIGAEAYDYTDGSWSWWTDAMNSNTGVWSEPYFDEGASNILMVTYSKAFGSLDDRYGVVTADVALNKLPQIMKIPSKNLVVLDDNDKVIFYDSANSDLKGSSDKWLSDDPQNDQLRSLLANNIAGQTEAITVSGDRFLVSVAIVSSLNWQVVIATSDSELNQYFLSNLSRLAFILLLLSIALLFTSILASKRLSRPLENLENGIMDFGEGKIDRLPSDKVNISEVSTLTNKFNQLADLLAERELALKDSTGSRFASLIDGMSDKSFYCSLDPKGQLAQVSDGVKKVLGVDADTLKRKYQRMFTADPINEVNWNYMEQALEGKIVPAHQVEMLAADSQIRRLDVFMQPLVADSGDIISVEMLFTDVTEQFSAALWSNAVIESSPQAMLIVDEHGGIIFTNTRCQELFGYPADALLDINVELLFPERFREKHDAVRAVFLEQGLTRFTTPKEGWVALKSDNTEIRVEINLALLPIAHDGKKQIAATIRDLTSQMAIERKIKDSESRFRGLVANIPGAIYRTRISDNWTMEYVSNNIADITGYPASDLIESHKLQFNTIIHPDDDADCFTAISQAIETQQNFDVEYRIFHRDGSVKWIHEKGKASYDEQGKPLWFDGSINDVTESKKALEAIQNSQKQLENITESLPNLVYQMIWHSETEREFSFLSEACISIIGFPRDMLMQDLDLLIGRIIDTERQTVIDDLSGKGEDGLHWVTEFRYRHPSGEVIWLQAGAKGQALANDAILWNGYLMNITDRKNAETRLADREKHLRTLLNTAEMGIVNIDTNGVIINCNEHFGRNIGINSNDLEGKLFFEFMVVEDKVLARERFDLLISGAFENFNIEPRVLSQNGENIWMDMTFAALKNEQGEVTSSVVSMADITSLMTVSNELKQAKDEADAASKAKSDFLANMSHEIRTPMNAIIGMSHLCLQTDLNKKQHNFVEKIERASKSLLGIINDILDFSKIEAGKMEIEIVPFQLDTMLEDLSDMFAAKAAEKQLELLFSVAPNIPSHLMGDPLRLSQVLINLMNNAIKFTDRGEVILAIESISQQGDELELKFSVRDSGIGLTPEQCNKLFKSFSQADSSTTRKYGGTGLGLAICKQLVELMEGEIGVESKRGIGSTFYFSANVSKADDLQLKVTQELEGMEILVVDDNQTARDILHTMLKSMGFNVALAKDGTEAISMCHSNEYKLALIDWKMPGLDGLATAETIIQQSANPPLTIMVSAHATTEFTDSINDMGINGYITKPVSASRLLDAIMSALGKQGHMPVRAKATELNEALLQQLNGKKILLVEDNDMNQEVATEFLEQVGIDLTIADNGQIGLDKLAQQEFDLVLMDCQMPVMDGYTATEQLRKNPAYETLPVIAMTANAMAGDKEKCLSVGMNDHVAKPIEVALLYQTLLKYLGDKVSDIELATPEKTANIKVETWPQHPDIDVDRGLQLVQNSARLYRKILTRFVEGKRNIATQIAAAIEADNREDAVRFAHTLKGLSGNLASNKLSELAAELEKNLIDEVEFSVELNAIDMLVRSLCEAIDLWLNNNESKVKTESADLISNDAFLSLLDELLVLLDDGDASAIDMIDSLEMQVNHQTWDQLKPVGLMIKGYQFEDAVELIKQIRQHSSQATD</sequence>
<keyword evidence="4" id="KW-1003">Cell membrane</keyword>
<dbReference type="PROSITE" id="PS50894">
    <property type="entry name" value="HPT"/>
    <property type="match status" value="1"/>
</dbReference>
<dbReference type="Gene3D" id="3.40.50.2300">
    <property type="match status" value="2"/>
</dbReference>
<evidence type="ECO:0000256" key="11">
    <source>
        <dbReference type="ARBA" id="ARBA00023136"/>
    </source>
</evidence>
<dbReference type="Gene3D" id="3.30.565.10">
    <property type="entry name" value="Histidine kinase-like ATPase, C-terminal domain"/>
    <property type="match status" value="1"/>
</dbReference>
<dbReference type="SUPFAM" id="SSF55874">
    <property type="entry name" value="ATPase domain of HSP90 chaperone/DNA topoisomerase II/histidine kinase"/>
    <property type="match status" value="1"/>
</dbReference>
<evidence type="ECO:0000256" key="3">
    <source>
        <dbReference type="ARBA" id="ARBA00012438"/>
    </source>
</evidence>
<evidence type="ECO:0000256" key="7">
    <source>
        <dbReference type="ARBA" id="ARBA00022741"/>
    </source>
</evidence>
<dbReference type="InterPro" id="IPR000700">
    <property type="entry name" value="PAS-assoc_C"/>
</dbReference>
<dbReference type="Pfam" id="PF01627">
    <property type="entry name" value="Hpt"/>
    <property type="match status" value="1"/>
</dbReference>
<feature type="domain" description="PAS" evidence="18">
    <location>
        <begin position="903"/>
        <end position="973"/>
    </location>
</feature>
<dbReference type="Proteomes" id="UP001202134">
    <property type="component" value="Unassembled WGS sequence"/>
</dbReference>
<evidence type="ECO:0000259" key="19">
    <source>
        <dbReference type="PROSITE" id="PS50113"/>
    </source>
</evidence>
<keyword evidence="8" id="KW-0067">ATP-binding</keyword>
<reference evidence="21 22" key="1">
    <citation type="submission" date="2022-01" db="EMBL/GenBank/DDBJ databases">
        <title>Whole genome-based taxonomy of the Shewanellaceae.</title>
        <authorList>
            <person name="Martin-Rodriguez A.J."/>
        </authorList>
    </citation>
    <scope>NUCLEOTIDE SEQUENCE [LARGE SCALE GENOMIC DNA]</scope>
    <source>
        <strain evidence="21 22">DSM 24955</strain>
    </source>
</reference>
<comment type="subcellular location">
    <subcellularLocation>
        <location evidence="2">Cell membrane</location>
        <topology evidence="2">Multi-pass membrane protein</topology>
    </subcellularLocation>
</comment>
<protein>
    <recommendedName>
        <fullName evidence="3">histidine kinase</fullName>
        <ecNumber evidence="3">2.7.13.3</ecNumber>
    </recommendedName>
</protein>
<evidence type="ECO:0000256" key="5">
    <source>
        <dbReference type="ARBA" id="ARBA00022553"/>
    </source>
</evidence>
<feature type="domain" description="PAS" evidence="18">
    <location>
        <begin position="518"/>
        <end position="580"/>
    </location>
</feature>
<dbReference type="SUPFAM" id="SSF47384">
    <property type="entry name" value="Homodimeric domain of signal transducing histidine kinase"/>
    <property type="match status" value="1"/>
</dbReference>
<dbReference type="Pfam" id="PF22673">
    <property type="entry name" value="MCP-like_PDC_1"/>
    <property type="match status" value="1"/>
</dbReference>
<dbReference type="SUPFAM" id="SSF47226">
    <property type="entry name" value="Histidine-containing phosphotransfer domain, HPT domain"/>
    <property type="match status" value="1"/>
</dbReference>
<evidence type="ECO:0000256" key="12">
    <source>
        <dbReference type="PROSITE-ProRule" id="PRU00110"/>
    </source>
</evidence>
<name>A0ABT0KRY9_9GAMM</name>
<dbReference type="SMART" id="SM00086">
    <property type="entry name" value="PAC"/>
    <property type="match status" value="4"/>
</dbReference>
<feature type="domain" description="PAC" evidence="19">
    <location>
        <begin position="977"/>
        <end position="1029"/>
    </location>
</feature>
<evidence type="ECO:0000256" key="13">
    <source>
        <dbReference type="PROSITE-ProRule" id="PRU00169"/>
    </source>
</evidence>
<evidence type="ECO:0000259" key="17">
    <source>
        <dbReference type="PROSITE" id="PS50110"/>
    </source>
</evidence>
<keyword evidence="10" id="KW-0902">Two-component regulatory system</keyword>
<evidence type="ECO:0000256" key="2">
    <source>
        <dbReference type="ARBA" id="ARBA00004651"/>
    </source>
</evidence>
<feature type="domain" description="HPt" evidence="20">
    <location>
        <begin position="1583"/>
        <end position="1681"/>
    </location>
</feature>
<keyword evidence="22" id="KW-1185">Reference proteome</keyword>
<dbReference type="NCBIfam" id="TIGR00229">
    <property type="entry name" value="sensory_box"/>
    <property type="match status" value="3"/>
</dbReference>
<dbReference type="InterPro" id="IPR013655">
    <property type="entry name" value="PAS_fold_3"/>
</dbReference>
<organism evidence="21 22">
    <name type="scientific">Shewanella electrodiphila</name>
    <dbReference type="NCBI Taxonomy" id="934143"/>
    <lineage>
        <taxon>Bacteria</taxon>
        <taxon>Pseudomonadati</taxon>
        <taxon>Pseudomonadota</taxon>
        <taxon>Gammaproteobacteria</taxon>
        <taxon>Alteromonadales</taxon>
        <taxon>Shewanellaceae</taxon>
        <taxon>Shewanella</taxon>
    </lineage>
</organism>
<dbReference type="InterPro" id="IPR036097">
    <property type="entry name" value="HisK_dim/P_sf"/>
</dbReference>
<dbReference type="InterPro" id="IPR005467">
    <property type="entry name" value="His_kinase_dom"/>
</dbReference>
<evidence type="ECO:0000313" key="21">
    <source>
        <dbReference type="EMBL" id="MCL1046612.1"/>
    </source>
</evidence>
<dbReference type="InterPro" id="IPR035965">
    <property type="entry name" value="PAS-like_dom_sf"/>
</dbReference>
<dbReference type="Pfam" id="PF02518">
    <property type="entry name" value="HATPase_c"/>
    <property type="match status" value="1"/>
</dbReference>
<gene>
    <name evidence="21" type="ORF">L2737_14965</name>
</gene>
<evidence type="ECO:0000256" key="14">
    <source>
        <dbReference type="SAM" id="Coils"/>
    </source>
</evidence>
<accession>A0ABT0KRY9</accession>
<evidence type="ECO:0000259" key="20">
    <source>
        <dbReference type="PROSITE" id="PS50894"/>
    </source>
</evidence>
<dbReference type="InterPro" id="IPR011006">
    <property type="entry name" value="CheY-like_superfamily"/>
</dbReference>
<dbReference type="CDD" id="cd16922">
    <property type="entry name" value="HATPase_EvgS-ArcB-TorS-like"/>
    <property type="match status" value="1"/>
</dbReference>
<proteinExistence type="predicted"/>
<comment type="caution">
    <text evidence="21">The sequence shown here is derived from an EMBL/GenBank/DDBJ whole genome shotgun (WGS) entry which is preliminary data.</text>
</comment>
<feature type="coiled-coil region" evidence="14">
    <location>
        <begin position="1020"/>
        <end position="1047"/>
    </location>
</feature>
<dbReference type="PROSITE" id="PS50110">
    <property type="entry name" value="RESPONSE_REGULATORY"/>
    <property type="match status" value="2"/>
</dbReference>
<dbReference type="InterPro" id="IPR001789">
    <property type="entry name" value="Sig_transdc_resp-reg_receiver"/>
</dbReference>
<dbReference type="SMART" id="SM00387">
    <property type="entry name" value="HATPase_c"/>
    <property type="match status" value="1"/>
</dbReference>
<dbReference type="PRINTS" id="PR00344">
    <property type="entry name" value="BCTRLSENSOR"/>
</dbReference>
<dbReference type="CDD" id="cd12913">
    <property type="entry name" value="PDC1_MCP_like"/>
    <property type="match status" value="1"/>
</dbReference>
<dbReference type="Gene3D" id="1.10.287.130">
    <property type="match status" value="1"/>
</dbReference>
<dbReference type="Gene3D" id="1.20.120.160">
    <property type="entry name" value="HPT domain"/>
    <property type="match status" value="1"/>
</dbReference>
<dbReference type="CDD" id="cd17546">
    <property type="entry name" value="REC_hyHK_CKI1_RcsC-like"/>
    <property type="match status" value="2"/>
</dbReference>
<dbReference type="InterPro" id="IPR003661">
    <property type="entry name" value="HisK_dim/P_dom"/>
</dbReference>
<dbReference type="Pfam" id="PF08447">
    <property type="entry name" value="PAS_3"/>
    <property type="match status" value="1"/>
</dbReference>
<dbReference type="InterPro" id="IPR036890">
    <property type="entry name" value="HATPase_C_sf"/>
</dbReference>
<keyword evidence="7" id="KW-0547">Nucleotide-binding</keyword>
<feature type="domain" description="Response regulatory" evidence="17">
    <location>
        <begin position="1426"/>
        <end position="1542"/>
    </location>
</feature>
<dbReference type="Pfam" id="PF00512">
    <property type="entry name" value="HisKA"/>
    <property type="match status" value="1"/>
</dbReference>
<dbReference type="PANTHER" id="PTHR45339:SF1">
    <property type="entry name" value="HYBRID SIGNAL TRANSDUCTION HISTIDINE KINASE J"/>
    <property type="match status" value="1"/>
</dbReference>
<evidence type="ECO:0000256" key="15">
    <source>
        <dbReference type="SAM" id="Phobius"/>
    </source>
</evidence>
<feature type="modified residue" description="Phosphohistidine" evidence="12">
    <location>
        <position position="1622"/>
    </location>
</feature>
<dbReference type="PROSITE" id="PS50109">
    <property type="entry name" value="HIS_KIN"/>
    <property type="match status" value="1"/>
</dbReference>
<feature type="modified residue" description="4-aspartylphosphate" evidence="13">
    <location>
        <position position="1475"/>
    </location>
</feature>
<feature type="transmembrane region" description="Helical" evidence="15">
    <location>
        <begin position="308"/>
        <end position="329"/>
    </location>
</feature>
<dbReference type="InterPro" id="IPR008207">
    <property type="entry name" value="Sig_transdc_His_kin_Hpt_dom"/>
</dbReference>
<dbReference type="InterPro" id="IPR000014">
    <property type="entry name" value="PAS"/>
</dbReference>
<evidence type="ECO:0000259" key="18">
    <source>
        <dbReference type="PROSITE" id="PS50112"/>
    </source>
</evidence>
<keyword evidence="9 15" id="KW-1133">Transmembrane helix</keyword>
<evidence type="ECO:0000256" key="8">
    <source>
        <dbReference type="ARBA" id="ARBA00022840"/>
    </source>
</evidence>
<dbReference type="Pfam" id="PF00989">
    <property type="entry name" value="PAS"/>
    <property type="match status" value="1"/>
</dbReference>
<dbReference type="SMART" id="SM00091">
    <property type="entry name" value="PAS"/>
    <property type="match status" value="4"/>
</dbReference>
<dbReference type="PANTHER" id="PTHR45339">
    <property type="entry name" value="HYBRID SIGNAL TRANSDUCTION HISTIDINE KINASE J"/>
    <property type="match status" value="1"/>
</dbReference>
<dbReference type="InterPro" id="IPR001610">
    <property type="entry name" value="PAC"/>
</dbReference>
<dbReference type="InterPro" id="IPR036641">
    <property type="entry name" value="HPT_dom_sf"/>
</dbReference>
<feature type="domain" description="PAC" evidence="19">
    <location>
        <begin position="719"/>
        <end position="771"/>
    </location>
</feature>
<dbReference type="SMART" id="SM00388">
    <property type="entry name" value="HisKA"/>
    <property type="match status" value="1"/>
</dbReference>
<evidence type="ECO:0000256" key="4">
    <source>
        <dbReference type="ARBA" id="ARBA00022475"/>
    </source>
</evidence>
<evidence type="ECO:0000256" key="6">
    <source>
        <dbReference type="ARBA" id="ARBA00022692"/>
    </source>
</evidence>
<dbReference type="SUPFAM" id="SSF55785">
    <property type="entry name" value="PYP-like sensor domain (PAS domain)"/>
    <property type="match status" value="5"/>
</dbReference>
<evidence type="ECO:0000256" key="9">
    <source>
        <dbReference type="ARBA" id="ARBA00022989"/>
    </source>
</evidence>
<keyword evidence="5 13" id="KW-0597">Phosphoprotein</keyword>